<gene>
    <name evidence="5" type="ORF">PRSY57_0025600</name>
</gene>
<feature type="coiled-coil region" evidence="1">
    <location>
        <begin position="66"/>
        <end position="97"/>
    </location>
</feature>
<feature type="transmembrane region" description="Helical" evidence="3">
    <location>
        <begin position="393"/>
        <end position="413"/>
    </location>
</feature>
<keyword evidence="3" id="KW-0472">Membrane</keyword>
<reference evidence="5 6" key="1">
    <citation type="journal article" date="2016" name="Nat. Commun.">
        <title>Genomes of cryptic chimpanzee Plasmodium species reveal key evolutionary events leading to human malaria.</title>
        <authorList>
            <person name="Sundararaman S.A."/>
            <person name="Plenderleith L.J."/>
            <person name="Liu W."/>
            <person name="Loy D.E."/>
            <person name="Learn G.H."/>
            <person name="Li Y."/>
            <person name="Shaw K.S."/>
            <person name="Ayouba A."/>
            <person name="Peeters M."/>
            <person name="Speede S."/>
            <person name="Shaw G.M."/>
            <person name="Bushman F.D."/>
            <person name="Brisson D."/>
            <person name="Rayner J.C."/>
            <person name="Sharp P.M."/>
            <person name="Hahn B.H."/>
        </authorList>
    </citation>
    <scope>NUCLEOTIDE SEQUENCE [LARGE SCALE GENOMIC DNA]</scope>
    <source>
        <strain evidence="5 6">SY57</strain>
    </source>
</reference>
<keyword evidence="3" id="KW-0812">Transmembrane</keyword>
<keyword evidence="3" id="KW-1133">Transmembrane helix</keyword>
<evidence type="ECO:0000256" key="4">
    <source>
        <dbReference type="SAM" id="SignalP"/>
    </source>
</evidence>
<evidence type="ECO:0000256" key="3">
    <source>
        <dbReference type="SAM" id="Phobius"/>
    </source>
</evidence>
<feature type="compositionally biased region" description="Low complexity" evidence="2">
    <location>
        <begin position="285"/>
        <end position="296"/>
    </location>
</feature>
<accession>A0A151L248</accession>
<keyword evidence="4" id="KW-0732">Signal</keyword>
<name>A0A151L248_PLARE</name>
<dbReference type="AlphaFoldDB" id="A0A151L248"/>
<evidence type="ECO:0000313" key="5">
    <source>
        <dbReference type="EMBL" id="KYN93020.1"/>
    </source>
</evidence>
<evidence type="ECO:0000256" key="1">
    <source>
        <dbReference type="SAM" id="Coils"/>
    </source>
</evidence>
<dbReference type="RefSeq" id="XP_012763421.2">
    <property type="nucleotide sequence ID" value="XM_012907967.2"/>
</dbReference>
<sequence>MFLHIILMNKLLFLLAYWHLQWSCYTLHHIRRIEKIITSRGLSEINLYEPNYDNDLEMKKVMDNFNRRTEKRFEELNERIKEKRKKYNKKCDNDIKEIIVKDKIEKQLIKKFSALENVSDPNHLHKGKSKKKVTHNVQKCSYKKRKSLRSILTEWDILDNIDMYEWIPFCSTEENSDGSIKNIKDAITKVGYIGSNNSIAPEKKGVKDTTGLRSILSSILGSSNSLFQKYIDENITSEGSSFKKQSSFASFIIYGLSEIVEHVVVPVVTTLFFGNTGDEKDSKSKPGGNNSSGEESQVSTLSCSCKDKSECTCKCTGTCVCKCVCKNSSEPAITCACVEKCKDACQCATSCACAKKCVSACVCAEKCVAACECACAHHSHNHMFIIPISSESFIAAYTIASILLFLYFILQFYRKIRMEKKQKYLKLLKE</sequence>
<keyword evidence="1" id="KW-0175">Coiled coil</keyword>
<dbReference type="Proteomes" id="UP000076359">
    <property type="component" value="Unassembled WGS sequence"/>
</dbReference>
<dbReference type="GeneID" id="24531588"/>
<dbReference type="KEGG" id="prei:PRSY57_0025600"/>
<organism evidence="5 6">
    <name type="scientific">Plasmodium reichenowi</name>
    <dbReference type="NCBI Taxonomy" id="5854"/>
    <lineage>
        <taxon>Eukaryota</taxon>
        <taxon>Sar</taxon>
        <taxon>Alveolata</taxon>
        <taxon>Apicomplexa</taxon>
        <taxon>Aconoidasida</taxon>
        <taxon>Haemosporida</taxon>
        <taxon>Plasmodiidae</taxon>
        <taxon>Plasmodium</taxon>
        <taxon>Plasmodium (Laverania)</taxon>
    </lineage>
</organism>
<feature type="signal peptide" evidence="4">
    <location>
        <begin position="1"/>
        <end position="23"/>
    </location>
</feature>
<comment type="caution">
    <text evidence="5">The sequence shown here is derived from an EMBL/GenBank/DDBJ whole genome shotgun (WGS) entry which is preliminary data.</text>
</comment>
<dbReference type="InterPro" id="IPR006373">
    <property type="entry name" value="VSA_Rifin"/>
</dbReference>
<dbReference type="EMBL" id="LVLA01000335">
    <property type="protein sequence ID" value="KYN93020.1"/>
    <property type="molecule type" value="Genomic_DNA"/>
</dbReference>
<dbReference type="Pfam" id="PF02009">
    <property type="entry name" value="RIFIN"/>
    <property type="match status" value="1"/>
</dbReference>
<dbReference type="VEuPathDB" id="PlasmoDB:PRCDC_1038200"/>
<dbReference type="VEuPathDB" id="PlasmoDB:PRG01_0000200"/>
<proteinExistence type="predicted"/>
<evidence type="ECO:0000313" key="6">
    <source>
        <dbReference type="Proteomes" id="UP000076359"/>
    </source>
</evidence>
<feature type="region of interest" description="Disordered" evidence="2">
    <location>
        <begin position="277"/>
        <end position="297"/>
    </location>
</feature>
<protein>
    <submittedName>
        <fullName evidence="5">Rifin</fullName>
    </submittedName>
</protein>
<evidence type="ECO:0000256" key="2">
    <source>
        <dbReference type="SAM" id="MobiDB-lite"/>
    </source>
</evidence>
<feature type="chain" id="PRO_5007583839" evidence="4">
    <location>
        <begin position="24"/>
        <end position="430"/>
    </location>
</feature>